<protein>
    <submittedName>
        <fullName evidence="1">Uncharacterized protein</fullName>
    </submittedName>
</protein>
<sequence length="166" mass="18898">MFGKMKSLNAVESQLFSLVYESYENLLVVTPLGTSKFNIILLAVLKLVLFHQALNPELKKMRNPTFPFKVLYLVSSEVVAIHIAHILDENLSREKLVARHLISCEDFNKSDVEKAHVWVTTPEKWDRFTRLRVHPTEIRTSISPSPAVELNTTRALANYATEAGYS</sequence>
<dbReference type="EMBL" id="OC015073">
    <property type="protein sequence ID" value="CAD7268629.1"/>
    <property type="molecule type" value="Genomic_DNA"/>
</dbReference>
<gene>
    <name evidence="1" type="ORF">TSIB3V08_LOCUS12631</name>
</gene>
<organism evidence="1">
    <name type="scientific">Timema shepardi</name>
    <name type="common">Walking stick</name>
    <dbReference type="NCBI Taxonomy" id="629360"/>
    <lineage>
        <taxon>Eukaryota</taxon>
        <taxon>Metazoa</taxon>
        <taxon>Ecdysozoa</taxon>
        <taxon>Arthropoda</taxon>
        <taxon>Hexapoda</taxon>
        <taxon>Insecta</taxon>
        <taxon>Pterygota</taxon>
        <taxon>Neoptera</taxon>
        <taxon>Polyneoptera</taxon>
        <taxon>Phasmatodea</taxon>
        <taxon>Timematodea</taxon>
        <taxon>Timematoidea</taxon>
        <taxon>Timematidae</taxon>
        <taxon>Timema</taxon>
    </lineage>
</organism>
<dbReference type="Gene3D" id="3.40.50.300">
    <property type="entry name" value="P-loop containing nucleotide triphosphate hydrolases"/>
    <property type="match status" value="1"/>
</dbReference>
<accession>A0A7R9BAN1</accession>
<evidence type="ECO:0000313" key="1">
    <source>
        <dbReference type="EMBL" id="CAD7268629.1"/>
    </source>
</evidence>
<proteinExistence type="predicted"/>
<name>A0A7R9BAN1_TIMSH</name>
<reference evidence="1" key="1">
    <citation type="submission" date="2020-11" db="EMBL/GenBank/DDBJ databases">
        <authorList>
            <person name="Tran Van P."/>
        </authorList>
    </citation>
    <scope>NUCLEOTIDE SEQUENCE</scope>
</reference>
<dbReference type="AlphaFoldDB" id="A0A7R9BAN1"/>
<dbReference type="InterPro" id="IPR027417">
    <property type="entry name" value="P-loop_NTPase"/>
</dbReference>